<dbReference type="Proteomes" id="UP000238493">
    <property type="component" value="Unassembled WGS sequence"/>
</dbReference>
<dbReference type="RefSeq" id="WP_104757471.1">
    <property type="nucleotide sequence ID" value="NZ_PTRC01000051.1"/>
</dbReference>
<name>A0A2S7IUR1_9HYPH</name>
<evidence type="ECO:0008006" key="3">
    <source>
        <dbReference type="Google" id="ProtNLM"/>
    </source>
</evidence>
<comment type="caution">
    <text evidence="1">The sequence shown here is derived from an EMBL/GenBank/DDBJ whole genome shotgun (WGS) entry which is preliminary data.</text>
</comment>
<gene>
    <name evidence="1" type="ORF">C3731_20630</name>
</gene>
<organism evidence="1 2">
    <name type="scientific">Brucella oryzae</name>
    <dbReference type="NCBI Taxonomy" id="335286"/>
    <lineage>
        <taxon>Bacteria</taxon>
        <taxon>Pseudomonadati</taxon>
        <taxon>Pseudomonadota</taxon>
        <taxon>Alphaproteobacteria</taxon>
        <taxon>Hyphomicrobiales</taxon>
        <taxon>Brucellaceae</taxon>
        <taxon>Brucella/Ochrobactrum group</taxon>
        <taxon>Brucella</taxon>
    </lineage>
</organism>
<proteinExistence type="predicted"/>
<evidence type="ECO:0000313" key="1">
    <source>
        <dbReference type="EMBL" id="PQA71696.1"/>
    </source>
</evidence>
<dbReference type="OrthoDB" id="7473113at2"/>
<keyword evidence="2" id="KW-1185">Reference proteome</keyword>
<protein>
    <recommendedName>
        <fullName evidence="3">Terminase small subunit</fullName>
    </recommendedName>
</protein>
<evidence type="ECO:0000313" key="2">
    <source>
        <dbReference type="Proteomes" id="UP000238493"/>
    </source>
</evidence>
<dbReference type="AlphaFoldDB" id="A0A2S7IUR1"/>
<sequence length="145" mass="15731">MTSKTVNKGGRPSLYKAPYADDVVEHLALGYTLASWAGSIGVSRDTVYEWANVHPEFSDAIKKGRAKGQALWEQRLAKQAIEGTGNTAAIIFAMKNLYQDDWADKIVNEHTGKNGGPIETKDADGYDLARRIAFALSGKNDKSAG</sequence>
<dbReference type="Gene3D" id="1.10.10.60">
    <property type="entry name" value="Homeodomain-like"/>
    <property type="match status" value="1"/>
</dbReference>
<accession>A0A2S7IUR1</accession>
<dbReference type="EMBL" id="PTRC01000051">
    <property type="protein sequence ID" value="PQA71696.1"/>
    <property type="molecule type" value="Genomic_DNA"/>
</dbReference>
<reference evidence="1 2" key="1">
    <citation type="submission" date="2018-02" db="EMBL/GenBank/DDBJ databases">
        <title>Draft genome sequence of Ochrobactrum oryzae found in Brazil.</title>
        <authorList>
            <person name="Cerdeira L."/>
            <person name="Andrade F."/>
            <person name="Zacariotto T."/>
            <person name="Barbosa B."/>
            <person name="Santos S."/>
            <person name="Cassetari V."/>
            <person name="Lincopan N."/>
        </authorList>
    </citation>
    <scope>NUCLEOTIDE SEQUENCE [LARGE SCALE GENOMIC DNA]</scope>
    <source>
        <strain evidence="1 2">OA447</strain>
    </source>
</reference>